<gene>
    <name evidence="3" type="ORF">GCM10011509_06250</name>
</gene>
<evidence type="ECO:0008006" key="5">
    <source>
        <dbReference type="Google" id="ProtNLM"/>
    </source>
</evidence>
<reference evidence="4" key="1">
    <citation type="journal article" date="2019" name="Int. J. Syst. Evol. Microbiol.">
        <title>The Global Catalogue of Microorganisms (GCM) 10K type strain sequencing project: providing services to taxonomists for standard genome sequencing and annotation.</title>
        <authorList>
            <consortium name="The Broad Institute Genomics Platform"/>
            <consortium name="The Broad Institute Genome Sequencing Center for Infectious Disease"/>
            <person name="Wu L."/>
            <person name="Ma J."/>
        </authorList>
    </citation>
    <scope>NUCLEOTIDE SEQUENCE [LARGE SCALE GENOMIC DNA]</scope>
    <source>
        <strain evidence="4">CGMCC 1.5362</strain>
    </source>
</reference>
<dbReference type="PANTHER" id="PTHR37981">
    <property type="entry name" value="LIPASE 2"/>
    <property type="match status" value="1"/>
</dbReference>
<evidence type="ECO:0000313" key="4">
    <source>
        <dbReference type="Proteomes" id="UP000662111"/>
    </source>
</evidence>
<organism evidence="3 4">
    <name type="scientific">Ornithinimicrobium pekingense</name>
    <dbReference type="NCBI Taxonomy" id="384677"/>
    <lineage>
        <taxon>Bacteria</taxon>
        <taxon>Bacillati</taxon>
        <taxon>Actinomycetota</taxon>
        <taxon>Actinomycetes</taxon>
        <taxon>Micrococcales</taxon>
        <taxon>Ornithinimicrobiaceae</taxon>
        <taxon>Ornithinimicrobium</taxon>
    </lineage>
</organism>
<proteinExistence type="predicted"/>
<dbReference type="PANTHER" id="PTHR37981:SF1">
    <property type="entry name" value="SGNH HYDROLASE-TYPE ESTERASE DOMAIN-CONTAINING PROTEIN"/>
    <property type="match status" value="1"/>
</dbReference>
<dbReference type="Gene3D" id="3.40.50.1110">
    <property type="entry name" value="SGNH hydrolase"/>
    <property type="match status" value="1"/>
</dbReference>
<feature type="region of interest" description="Disordered" evidence="1">
    <location>
        <begin position="265"/>
        <end position="288"/>
    </location>
</feature>
<evidence type="ECO:0000313" key="3">
    <source>
        <dbReference type="EMBL" id="GGK60665.1"/>
    </source>
</evidence>
<protein>
    <recommendedName>
        <fullName evidence="5">SGNH hydrolase-type esterase domain-containing protein</fullName>
    </recommendedName>
</protein>
<keyword evidence="2" id="KW-0732">Signal</keyword>
<keyword evidence="4" id="KW-1185">Reference proteome</keyword>
<feature type="signal peptide" evidence="2">
    <location>
        <begin position="1"/>
        <end position="21"/>
    </location>
</feature>
<dbReference type="InterPro" id="IPR037460">
    <property type="entry name" value="SEST-like"/>
</dbReference>
<name>A0ABQ2F5L5_9MICO</name>
<accession>A0ABQ2F5L5</accession>
<sequence length="1170" mass="121105">MRLWKMALVPILSIVMTGALTTVPQANGENVPGTRPADARVSMSMTPADTTDGLMVAVNERGKVSQSSAGVTSRGEVAGLTILKPEGAQVRAAYLATATTGFTGTPMTQPVRLADQDVPMTGEIPSGIDSYNYLADVTDLVADTLDAAAPGLAVLTYQEPVGWLVDGSILTVIWDDPNVEIDQSVAILYGALKTSGDTYTLRLASPIDTADPVTTMEMSLGISFSAQAGGVQQYSTVEVNGQRLTTAAGGEDDGATANGALITVGGLGDRPGNPDDPFATPREPRSDDERYDLLPYVEDGDTDITVTTQNPSADDNIFLATFTMNPPATVDIGDELVYVALGDSYQSGEGAAADIRPASRYLSEGYENGSNFPLAAGAQENTYTARFGSHLDPNGCHRALRNYAKINRDLLAPGLPVLLVDRTCSGAEIDAGSKPPIVGPIGGGIAANSQVQTALDTLEGQGLSGADVGLVTVGMGGNDARFSDIVAACVGPALIESLLARYPNAPGEINWIAQQATCSRVDGWFLKTGDALTTLAAAEQFGQEQISGAFPFARVMQVNYPGVLPAGDSPAWCGGLRAKDIDYARQRITDINARIDQAAASTGTEVVDIESSFGPNALCPGHSGDQLAIGIDKDNFDTEVTRLLNLDGTGDAVARQKLDALVEEYADAKTCYAQHYVPFGATCDVDAANQRVIESAQDLLAYLQTQQNAIFGNIMSPPGTSDDSVQVAFDRSRGLFHPNAAGFETMACEVLTQYRGTSGCAAPSTPTAPPAGADGNPLETFFEDLLRVIVRNFAPRTPVRLTLFSTPTDLGEVTADADGVVDTTVVVPDLNPGIHRLQLSGEGADGSQLVQEILLRVDGRPTGSYTTYLTGFETRPTSPTPDVPIEHVTVTVNGAPVGEFQVDVHGGVLVSVPSVEMLARGTLVIEATSQLTGSTVSETVSPVTSRPALWAAATAPDALTITGARFSAQGLVHSEGSLALRGAHTELVGGVEHAGALETRGRITVDPAPSQVTAGQGGPRAATVAQYRPGGASAGSSNYRAVPETDCVDGVWTPPEAGSVTGVVYVPCAVDLRQAGTYAGTIAAEGDVTVRGNGIRVGRGTAAHGEPAVVSGGDVVLTASDAAILGQLVAAGGLDVHGARSELSCGAVADTIRVSGADVSVTVGEWCLSR</sequence>
<evidence type="ECO:0000256" key="1">
    <source>
        <dbReference type="SAM" id="MobiDB-lite"/>
    </source>
</evidence>
<evidence type="ECO:0000256" key="2">
    <source>
        <dbReference type="SAM" id="SignalP"/>
    </source>
</evidence>
<feature type="chain" id="PRO_5046690363" description="SGNH hydrolase-type esterase domain-containing protein" evidence="2">
    <location>
        <begin position="22"/>
        <end position="1170"/>
    </location>
</feature>
<comment type="caution">
    <text evidence="3">The sequence shown here is derived from an EMBL/GenBank/DDBJ whole genome shotgun (WGS) entry which is preliminary data.</text>
</comment>
<dbReference type="InterPro" id="IPR036514">
    <property type="entry name" value="SGNH_hydro_sf"/>
</dbReference>
<dbReference type="Proteomes" id="UP000662111">
    <property type="component" value="Unassembled WGS sequence"/>
</dbReference>
<dbReference type="EMBL" id="BMLB01000001">
    <property type="protein sequence ID" value="GGK60665.1"/>
    <property type="molecule type" value="Genomic_DNA"/>
</dbReference>
<dbReference type="SUPFAM" id="SSF52266">
    <property type="entry name" value="SGNH hydrolase"/>
    <property type="match status" value="1"/>
</dbReference>